<reference evidence="1 2" key="1">
    <citation type="journal article" date="2018" name="Nat. Biotechnol.">
        <title>A standardized bacterial taxonomy based on genome phylogeny substantially revises the tree of life.</title>
        <authorList>
            <person name="Parks D.H."/>
            <person name="Chuvochina M."/>
            <person name="Waite D.W."/>
            <person name="Rinke C."/>
            <person name="Skarshewski A."/>
            <person name="Chaumeil P.A."/>
            <person name="Hugenholtz P."/>
        </authorList>
    </citation>
    <scope>NUCLEOTIDE SEQUENCE [LARGE SCALE GENOMIC DNA]</scope>
    <source>
        <strain evidence="1">UBA11978</strain>
    </source>
</reference>
<evidence type="ECO:0000313" key="1">
    <source>
        <dbReference type="EMBL" id="HAW75065.1"/>
    </source>
</evidence>
<accession>A0A350P198</accession>
<dbReference type="AlphaFoldDB" id="A0A350P198"/>
<proteinExistence type="predicted"/>
<evidence type="ECO:0000313" key="2">
    <source>
        <dbReference type="Proteomes" id="UP000263517"/>
    </source>
</evidence>
<dbReference type="EMBL" id="DNAN01000170">
    <property type="protein sequence ID" value="HAW75065.1"/>
    <property type="molecule type" value="Genomic_DNA"/>
</dbReference>
<gene>
    <name evidence="1" type="ORF">DCW74_04925</name>
</gene>
<dbReference type="Proteomes" id="UP000263517">
    <property type="component" value="Unassembled WGS sequence"/>
</dbReference>
<protein>
    <recommendedName>
        <fullName evidence="3">Holin</fullName>
    </recommendedName>
</protein>
<organism evidence="1 2">
    <name type="scientific">Alteromonas australica</name>
    <dbReference type="NCBI Taxonomy" id="589873"/>
    <lineage>
        <taxon>Bacteria</taxon>
        <taxon>Pseudomonadati</taxon>
        <taxon>Pseudomonadota</taxon>
        <taxon>Gammaproteobacteria</taxon>
        <taxon>Alteromonadales</taxon>
        <taxon>Alteromonadaceae</taxon>
        <taxon>Alteromonas/Salinimonas group</taxon>
        <taxon>Alteromonas</taxon>
    </lineage>
</organism>
<evidence type="ECO:0008006" key="3">
    <source>
        <dbReference type="Google" id="ProtNLM"/>
    </source>
</evidence>
<name>A0A350P198_9ALTE</name>
<sequence>MLQALIGPVGSLLGTWLEGKVETKKAETVAKVATAKAEATIMEKKATGEIDWDLTMADASKHSWKDEWLTILFSVPLVLAFCGEWGRTIVTNGFAALDGMPDYYKYTLGIIVSASFGTRAATKFFGGKK</sequence>
<comment type="caution">
    <text evidence="1">The sequence shown here is derived from an EMBL/GenBank/DDBJ whole genome shotgun (WGS) entry which is preliminary data.</text>
</comment>